<dbReference type="OrthoDB" id="1723102at2759"/>
<feature type="domain" description="Tf2-1-like SH3-like" evidence="1">
    <location>
        <begin position="15"/>
        <end position="73"/>
    </location>
</feature>
<dbReference type="Proteomes" id="UP000325315">
    <property type="component" value="Unassembled WGS sequence"/>
</dbReference>
<evidence type="ECO:0000259" key="1">
    <source>
        <dbReference type="Pfam" id="PF24626"/>
    </source>
</evidence>
<dbReference type="PANTHER" id="PTHR46148:SF44">
    <property type="entry name" value="GAG-POL POLYPROTEIN"/>
    <property type="match status" value="1"/>
</dbReference>
<dbReference type="EMBL" id="SMMG02000002">
    <property type="protein sequence ID" value="KAA3484257.1"/>
    <property type="molecule type" value="Genomic_DNA"/>
</dbReference>
<comment type="caution">
    <text evidence="2">The sequence shown here is derived from an EMBL/GenBank/DDBJ whole genome shotgun (WGS) entry which is preliminary data.</text>
</comment>
<keyword evidence="3" id="KW-1185">Reference proteome</keyword>
<dbReference type="AlphaFoldDB" id="A0A5B6WTT9"/>
<evidence type="ECO:0000313" key="3">
    <source>
        <dbReference type="Proteomes" id="UP000325315"/>
    </source>
</evidence>
<reference evidence="2" key="1">
    <citation type="submission" date="2019-08" db="EMBL/GenBank/DDBJ databases">
        <authorList>
            <person name="Liu F."/>
        </authorList>
    </citation>
    <scope>NUCLEOTIDE SEQUENCE [LARGE SCALE GENOMIC DNA]</scope>
    <source>
        <strain evidence="2">PA1801</strain>
        <tissue evidence="2">Leaf</tissue>
    </source>
</reference>
<organism evidence="2 3">
    <name type="scientific">Gossypium australe</name>
    <dbReference type="NCBI Taxonomy" id="47621"/>
    <lineage>
        <taxon>Eukaryota</taxon>
        <taxon>Viridiplantae</taxon>
        <taxon>Streptophyta</taxon>
        <taxon>Embryophyta</taxon>
        <taxon>Tracheophyta</taxon>
        <taxon>Spermatophyta</taxon>
        <taxon>Magnoliopsida</taxon>
        <taxon>eudicotyledons</taxon>
        <taxon>Gunneridae</taxon>
        <taxon>Pentapetalae</taxon>
        <taxon>rosids</taxon>
        <taxon>malvids</taxon>
        <taxon>Malvales</taxon>
        <taxon>Malvaceae</taxon>
        <taxon>Malvoideae</taxon>
        <taxon>Gossypium</taxon>
    </lineage>
</organism>
<dbReference type="Pfam" id="PF24626">
    <property type="entry name" value="SH3_Tf2-1"/>
    <property type="match status" value="1"/>
</dbReference>
<protein>
    <submittedName>
        <fullName evidence="2">Pol protein</fullName>
    </submittedName>
</protein>
<gene>
    <name evidence="2" type="ORF">EPI10_006350</name>
</gene>
<name>A0A5B6WTT9_9ROSI</name>
<dbReference type="InterPro" id="IPR056924">
    <property type="entry name" value="SH3_Tf2-1"/>
</dbReference>
<proteinExistence type="predicted"/>
<sequence length="149" mass="17830">MYADLKWKDIKFQIGDKIFLKVLRFGRKRKLSPRFIGLYEILERIGHVAYRLTLPPELEKIQNVFHVSMLCRYNSDLSHPDLSYNEEPVRILAWEVTELRNKSVSLVKVLWHRHGIKEATWEIEKSMKSQYTNLFSSKNFEDEISFRVI</sequence>
<evidence type="ECO:0000313" key="2">
    <source>
        <dbReference type="EMBL" id="KAA3484257.1"/>
    </source>
</evidence>
<accession>A0A5B6WTT9</accession>
<dbReference type="PANTHER" id="PTHR46148">
    <property type="entry name" value="CHROMO DOMAIN-CONTAINING PROTEIN"/>
    <property type="match status" value="1"/>
</dbReference>